<evidence type="ECO:0000313" key="6">
    <source>
        <dbReference type="Proteomes" id="UP000199645"/>
    </source>
</evidence>
<name>A0A1I2JYA4_9ACTN</name>
<evidence type="ECO:0000259" key="4">
    <source>
        <dbReference type="Pfam" id="PF19365"/>
    </source>
</evidence>
<keyword evidence="3" id="KW-1133">Transmembrane helix</keyword>
<sequence length="624" mass="65906">MTLAVLTARTGHALPHGDADRLAGELTGALRAAGVSAIDRLVPGADEVSRLRELARQARDAGEPLLICPDNLVAHGSLLRTLATEPAGRSTVLVAADPSGDLREDRGRVIAAPPGGGTVRHLGAMCVAPPDLPLLEKALDRPCPLAEMLADGFVPVATRVRLLHAEQVQSSEQLAAARDAIAAVDEDAARLRLAVKEEDDLFTTYAVSSWSPHLTGLAARLRWTPTAVTGLSVLFAVVAAILFWQASRPAMVAGAVLLYLGFVLDCVDGQLARYTRRFSAFGGWLDTMADRAKEYLVYAGLAAGADRAGLPHAWSLAVTAIVVQTARHMTDTWYGALHNRAATRPAPVDPGAAVAGRGGAGARLAAISTQAQSRRGSPIYWAKRVVVFPIGERWALISVLAALTNGRVALAALVGFGLFAAAYTLMLRSLRALSMGVGVLDTVDTARHRDDGPLVRTVLSRTGAGRPLPFAVIFLGYALATVTVFALGEPSLHPWLLAIAVIPVLLTGFSGATRHDRALDWLVPAALRAAEHLIVVATGLYGNVPPPLVFLLLFTLALRHYDLTARMEQNAPATGTAGTALGWDGRVLLLVLAALIGWATPAMAALTVLIAATLTKTTHRDWRF</sequence>
<dbReference type="RefSeq" id="WP_093620165.1">
    <property type="nucleotide sequence ID" value="NZ_BOMT01000082.1"/>
</dbReference>
<dbReference type="STRING" id="35752.SAMN05421541_114218"/>
<dbReference type="Proteomes" id="UP000199645">
    <property type="component" value="Unassembled WGS sequence"/>
</dbReference>
<accession>A0A1I2JYA4</accession>
<feature type="domain" description="DUF5941" evidence="4">
    <location>
        <begin position="450"/>
        <end position="612"/>
    </location>
</feature>
<dbReference type="PROSITE" id="PS00379">
    <property type="entry name" value="CDP_ALCOHOL_P_TRANSF"/>
    <property type="match status" value="1"/>
</dbReference>
<dbReference type="InterPro" id="IPR048254">
    <property type="entry name" value="CDP_ALCOHOL_P_TRANSF_CS"/>
</dbReference>
<keyword evidence="1 2" id="KW-0808">Transferase</keyword>
<dbReference type="EMBL" id="FONV01000014">
    <property type="protein sequence ID" value="SFF59872.1"/>
    <property type="molecule type" value="Genomic_DNA"/>
</dbReference>
<gene>
    <name evidence="5" type="ORF">SAMN05421541_114218</name>
</gene>
<feature type="transmembrane region" description="Helical" evidence="3">
    <location>
        <begin position="409"/>
        <end position="427"/>
    </location>
</feature>
<dbReference type="Pfam" id="PF19365">
    <property type="entry name" value="DUF5941"/>
    <property type="match status" value="1"/>
</dbReference>
<dbReference type="InterPro" id="IPR045985">
    <property type="entry name" value="DUF5941"/>
</dbReference>
<dbReference type="InterPro" id="IPR043130">
    <property type="entry name" value="CDP-OH_PTrfase_TM_dom"/>
</dbReference>
<dbReference type="Pfam" id="PF01066">
    <property type="entry name" value="CDP-OH_P_transf"/>
    <property type="match status" value="1"/>
</dbReference>
<feature type="transmembrane region" description="Helical" evidence="3">
    <location>
        <begin position="223"/>
        <end position="244"/>
    </location>
</feature>
<evidence type="ECO:0000256" key="2">
    <source>
        <dbReference type="RuleBase" id="RU003750"/>
    </source>
</evidence>
<dbReference type="GO" id="GO:0016020">
    <property type="term" value="C:membrane"/>
    <property type="evidence" value="ECO:0007669"/>
    <property type="project" value="InterPro"/>
</dbReference>
<feature type="transmembrane region" description="Helical" evidence="3">
    <location>
        <begin position="533"/>
        <end position="558"/>
    </location>
</feature>
<keyword evidence="6" id="KW-1185">Reference proteome</keyword>
<feature type="transmembrane region" description="Helical" evidence="3">
    <location>
        <begin position="494"/>
        <end position="512"/>
    </location>
</feature>
<dbReference type="Gene3D" id="1.20.120.1760">
    <property type="match status" value="1"/>
</dbReference>
<feature type="transmembrane region" description="Helical" evidence="3">
    <location>
        <begin position="468"/>
        <end position="488"/>
    </location>
</feature>
<dbReference type="GO" id="GO:0008654">
    <property type="term" value="P:phospholipid biosynthetic process"/>
    <property type="evidence" value="ECO:0007669"/>
    <property type="project" value="InterPro"/>
</dbReference>
<organism evidence="5 6">
    <name type="scientific">Actinoplanes philippinensis</name>
    <dbReference type="NCBI Taxonomy" id="35752"/>
    <lineage>
        <taxon>Bacteria</taxon>
        <taxon>Bacillati</taxon>
        <taxon>Actinomycetota</taxon>
        <taxon>Actinomycetes</taxon>
        <taxon>Micromonosporales</taxon>
        <taxon>Micromonosporaceae</taxon>
        <taxon>Actinoplanes</taxon>
    </lineage>
</organism>
<feature type="transmembrane region" description="Helical" evidence="3">
    <location>
        <begin position="250"/>
        <end position="267"/>
    </location>
</feature>
<evidence type="ECO:0000256" key="3">
    <source>
        <dbReference type="SAM" id="Phobius"/>
    </source>
</evidence>
<evidence type="ECO:0000256" key="1">
    <source>
        <dbReference type="ARBA" id="ARBA00022679"/>
    </source>
</evidence>
<keyword evidence="3" id="KW-0472">Membrane</keyword>
<feature type="transmembrane region" description="Helical" evidence="3">
    <location>
        <begin position="587"/>
        <end position="614"/>
    </location>
</feature>
<dbReference type="InterPro" id="IPR000462">
    <property type="entry name" value="CDP-OH_P_trans"/>
</dbReference>
<dbReference type="AlphaFoldDB" id="A0A1I2JYA4"/>
<proteinExistence type="inferred from homology"/>
<dbReference type="GO" id="GO:0016780">
    <property type="term" value="F:phosphotransferase activity, for other substituted phosphate groups"/>
    <property type="evidence" value="ECO:0007669"/>
    <property type="project" value="InterPro"/>
</dbReference>
<protein>
    <submittedName>
        <fullName evidence="5">CDP-alcohol phosphatidyltransferase</fullName>
    </submittedName>
</protein>
<evidence type="ECO:0000313" key="5">
    <source>
        <dbReference type="EMBL" id="SFF59872.1"/>
    </source>
</evidence>
<keyword evidence="3" id="KW-0812">Transmembrane</keyword>
<reference evidence="5 6" key="1">
    <citation type="submission" date="2016-10" db="EMBL/GenBank/DDBJ databases">
        <authorList>
            <person name="de Groot N.N."/>
        </authorList>
    </citation>
    <scope>NUCLEOTIDE SEQUENCE [LARGE SCALE GENOMIC DNA]</scope>
    <source>
        <strain evidence="5 6">DSM 43019</strain>
    </source>
</reference>
<dbReference type="OrthoDB" id="4850070at2"/>
<comment type="similarity">
    <text evidence="2">Belongs to the CDP-alcohol phosphatidyltransferase class-I family.</text>
</comment>